<reference evidence="1 2" key="1">
    <citation type="submission" date="2012-05" db="EMBL/GenBank/DDBJ databases">
        <authorList>
            <person name="Weinstock G."/>
            <person name="Sodergren E."/>
            <person name="Lobos E.A."/>
            <person name="Fulton L."/>
            <person name="Fulton R."/>
            <person name="Courtney L."/>
            <person name="Fronick C."/>
            <person name="O'Laughlin M."/>
            <person name="Godfrey J."/>
            <person name="Wilson R.M."/>
            <person name="Miner T."/>
            <person name="Farmer C."/>
            <person name="Delehaunty K."/>
            <person name="Cordes M."/>
            <person name="Minx P."/>
            <person name="Tomlinson C."/>
            <person name="Chen J."/>
            <person name="Wollam A."/>
            <person name="Pepin K.H."/>
            <person name="Bhonagiri V."/>
            <person name="Zhang X."/>
            <person name="Suruliraj S."/>
            <person name="Warren W."/>
            <person name="Mitreva M."/>
            <person name="Mardis E.R."/>
            <person name="Wilson R.K."/>
        </authorList>
    </citation>
    <scope>NUCLEOTIDE SEQUENCE [LARGE SCALE GENOMIC DNA]</scope>
    <source>
        <strain evidence="1 2">F0055</strain>
    </source>
</reference>
<dbReference type="AlphaFoldDB" id="L1NB32"/>
<dbReference type="HOGENOM" id="CLU_3028402_0_0_10"/>
<keyword evidence="2" id="KW-1185">Reference proteome</keyword>
<name>L1NB32_9BACT</name>
<accession>L1NB32</accession>
<gene>
    <name evidence="1" type="ORF">HMPREF9151_01330</name>
</gene>
<proteinExistence type="predicted"/>
<dbReference type="PATRIC" id="fig|1127699.3.peg.1231"/>
<dbReference type="EMBL" id="AMEP01000088">
    <property type="protein sequence ID" value="EKY00475.1"/>
    <property type="molecule type" value="Genomic_DNA"/>
</dbReference>
<dbReference type="Proteomes" id="UP000010433">
    <property type="component" value="Unassembled WGS sequence"/>
</dbReference>
<dbReference type="OrthoDB" id="1079307at2"/>
<evidence type="ECO:0000313" key="2">
    <source>
        <dbReference type="Proteomes" id="UP000010433"/>
    </source>
</evidence>
<protein>
    <submittedName>
        <fullName evidence="1">Uncharacterized protein</fullName>
    </submittedName>
</protein>
<evidence type="ECO:0000313" key="1">
    <source>
        <dbReference type="EMBL" id="EKY00475.1"/>
    </source>
</evidence>
<sequence>MEDVQTEKQGENRKRSLRRLHFTIGIESTEKSRPNGRLYKNNSEKILFSHDIPLSLQQTK</sequence>
<comment type="caution">
    <text evidence="1">The sequence shown here is derived from an EMBL/GenBank/DDBJ whole genome shotgun (WGS) entry which is preliminary data.</text>
</comment>
<organism evidence="1 2">
    <name type="scientific">Hoylesella saccharolytica F0055</name>
    <dbReference type="NCBI Taxonomy" id="1127699"/>
    <lineage>
        <taxon>Bacteria</taxon>
        <taxon>Pseudomonadati</taxon>
        <taxon>Bacteroidota</taxon>
        <taxon>Bacteroidia</taxon>
        <taxon>Bacteroidales</taxon>
        <taxon>Prevotellaceae</taxon>
        <taxon>Hoylesella</taxon>
    </lineage>
</organism>